<sequence>MADAPSSPLWDAAVIGGGPAGLTTATYLARFRRRVLLVDSGSSRASTIPLSRNYPGFPDGISGAQLLAHMRRQAERYPVHTVEGRVDTLERSDTGFTLHGESLGAPIQAHHVLLATGVDDIWPSLPEATTALREGVLRFCPVCDGFEAAGRPVGVLTRSVAGVREALYLRHFTDDVTVFLSDREAVLPADELRRLAEAGIAVAQAHPHAFALCDGGVQVRFGDELRVYAALYSAFGVQVRSRLATALGAATDAIGYLVVDEHQQTSVPGLFAAGDVASGLNQISVAVGAAAIAASAIHLSLGLPSAHGR</sequence>
<dbReference type="PANTHER" id="PTHR48105">
    <property type="entry name" value="THIOREDOXIN REDUCTASE 1-RELATED-RELATED"/>
    <property type="match status" value="1"/>
</dbReference>
<evidence type="ECO:0000313" key="5">
    <source>
        <dbReference type="Proteomes" id="UP001303946"/>
    </source>
</evidence>
<dbReference type="Pfam" id="PF07992">
    <property type="entry name" value="Pyr_redox_2"/>
    <property type="match status" value="1"/>
</dbReference>
<keyword evidence="1" id="KW-0285">Flavoprotein</keyword>
<dbReference type="EMBL" id="CP136336">
    <property type="protein sequence ID" value="WOB06092.1"/>
    <property type="molecule type" value="Genomic_DNA"/>
</dbReference>
<dbReference type="InterPro" id="IPR036188">
    <property type="entry name" value="FAD/NAD-bd_sf"/>
</dbReference>
<organism evidence="4 5">
    <name type="scientific">Piscinibacter gummiphilus</name>
    <dbReference type="NCBI Taxonomy" id="946333"/>
    <lineage>
        <taxon>Bacteria</taxon>
        <taxon>Pseudomonadati</taxon>
        <taxon>Pseudomonadota</taxon>
        <taxon>Betaproteobacteria</taxon>
        <taxon>Burkholderiales</taxon>
        <taxon>Sphaerotilaceae</taxon>
        <taxon>Piscinibacter</taxon>
    </lineage>
</organism>
<dbReference type="PRINTS" id="PR00469">
    <property type="entry name" value="PNDRDTASEII"/>
</dbReference>
<feature type="domain" description="FAD/NAD(P)-binding" evidence="3">
    <location>
        <begin position="11"/>
        <end position="289"/>
    </location>
</feature>
<name>A0ABZ0CM85_9BURK</name>
<accession>A0ABZ0CM85</accession>
<evidence type="ECO:0000313" key="4">
    <source>
        <dbReference type="EMBL" id="WOB06092.1"/>
    </source>
</evidence>
<evidence type="ECO:0000256" key="2">
    <source>
        <dbReference type="ARBA" id="ARBA00023002"/>
    </source>
</evidence>
<dbReference type="Gene3D" id="3.50.50.60">
    <property type="entry name" value="FAD/NAD(P)-binding domain"/>
    <property type="match status" value="2"/>
</dbReference>
<dbReference type="InterPro" id="IPR050097">
    <property type="entry name" value="Ferredoxin-NADP_redctase_2"/>
</dbReference>
<keyword evidence="5" id="KW-1185">Reference proteome</keyword>
<proteinExistence type="predicted"/>
<protein>
    <submittedName>
        <fullName evidence="4">NAD(P)/FAD-dependent oxidoreductase</fullName>
    </submittedName>
</protein>
<dbReference type="InterPro" id="IPR023753">
    <property type="entry name" value="FAD/NAD-binding_dom"/>
</dbReference>
<evidence type="ECO:0000259" key="3">
    <source>
        <dbReference type="Pfam" id="PF07992"/>
    </source>
</evidence>
<dbReference type="Proteomes" id="UP001303946">
    <property type="component" value="Chromosome"/>
</dbReference>
<dbReference type="SUPFAM" id="SSF51905">
    <property type="entry name" value="FAD/NAD(P)-binding domain"/>
    <property type="match status" value="1"/>
</dbReference>
<keyword evidence="2" id="KW-0560">Oxidoreductase</keyword>
<gene>
    <name evidence="4" type="ORF">RXV79_14285</name>
</gene>
<evidence type="ECO:0000256" key="1">
    <source>
        <dbReference type="ARBA" id="ARBA00022630"/>
    </source>
</evidence>
<dbReference type="PRINTS" id="PR00368">
    <property type="entry name" value="FADPNR"/>
</dbReference>
<reference evidence="4 5" key="1">
    <citation type="submission" date="2023-10" db="EMBL/GenBank/DDBJ databases">
        <title>Bacteria for the degradation of biodegradable plastic PBAT(Polybutylene adipate terephthalate).</title>
        <authorList>
            <person name="Weon H.-Y."/>
            <person name="Yeon J."/>
        </authorList>
    </citation>
    <scope>NUCLEOTIDE SEQUENCE [LARGE SCALE GENOMIC DNA]</scope>
    <source>
        <strain evidence="4 5">SBD 7-3</strain>
    </source>
</reference>
<dbReference type="RefSeq" id="WP_316698376.1">
    <property type="nucleotide sequence ID" value="NZ_CP136336.1"/>
</dbReference>